<dbReference type="AlphaFoldDB" id="A0A0G0JU58"/>
<evidence type="ECO:0000256" key="12">
    <source>
        <dbReference type="ARBA" id="ARBA00076160"/>
    </source>
</evidence>
<dbReference type="Gene3D" id="2.40.10.240">
    <property type="entry name" value="QueA-like"/>
    <property type="match status" value="1"/>
</dbReference>
<evidence type="ECO:0000256" key="8">
    <source>
        <dbReference type="ARBA" id="ARBA00052751"/>
    </source>
</evidence>
<keyword evidence="7 13" id="KW-0671">Queuosine biosynthesis</keyword>
<dbReference type="NCBIfam" id="NF001140">
    <property type="entry name" value="PRK00147.1"/>
    <property type="match status" value="1"/>
</dbReference>
<keyword evidence="4 13" id="KW-0963">Cytoplasm</keyword>
<organism evidence="14 15">
    <name type="scientific">Candidatus Falkowbacteria bacterium GW2011_GWE1_38_31</name>
    <dbReference type="NCBI Taxonomy" id="1618638"/>
    <lineage>
        <taxon>Bacteria</taxon>
        <taxon>Candidatus Falkowiibacteriota</taxon>
    </lineage>
</organism>
<dbReference type="FunFam" id="3.40.1780.10:FF:000001">
    <property type="entry name" value="S-adenosylmethionine:tRNA ribosyltransferase-isomerase"/>
    <property type="match status" value="1"/>
</dbReference>
<dbReference type="PATRIC" id="fig|1618638.3.peg.727"/>
<protein>
    <recommendedName>
        <fullName evidence="11 13">S-adenosylmethionine:tRNA ribosyltransferase-isomerase</fullName>
        <ecNumber evidence="10 13">2.4.99.17</ecNumber>
    </recommendedName>
    <alternativeName>
        <fullName evidence="12 13">Queuosine biosynthesis protein QueA</fullName>
    </alternativeName>
</protein>
<comment type="catalytic activity">
    <reaction evidence="8 13">
        <text>7-aminomethyl-7-carbaguanosine(34) in tRNA + S-adenosyl-L-methionine = epoxyqueuosine(34) in tRNA + adenine + L-methionine + 2 H(+)</text>
        <dbReference type="Rhea" id="RHEA:32155"/>
        <dbReference type="Rhea" id="RHEA-COMP:10342"/>
        <dbReference type="Rhea" id="RHEA-COMP:18582"/>
        <dbReference type="ChEBI" id="CHEBI:15378"/>
        <dbReference type="ChEBI" id="CHEBI:16708"/>
        <dbReference type="ChEBI" id="CHEBI:57844"/>
        <dbReference type="ChEBI" id="CHEBI:59789"/>
        <dbReference type="ChEBI" id="CHEBI:82833"/>
        <dbReference type="ChEBI" id="CHEBI:194443"/>
        <dbReference type="EC" id="2.4.99.17"/>
    </reaction>
</comment>
<gene>
    <name evidence="13" type="primary">queA</name>
    <name evidence="14" type="ORF">US91_C0006G0030</name>
</gene>
<sequence>MNKKYNVSDFDFELPVELIAQEPINPRDHSRLLVLNKKTGKIEHKYFYDILDYFKKGDVIVMNNSKVFPARLIGKKEKTGGRVEVFLHRHIQNKKWQCILGGRGIKEGLVVNIDEKLCCEVKKNNHDGIWELEFNLGYDDMMKIVYKVGITPLPPYIKRIEKKKEDVKRYQTVYANDKKIGSVAAPTAGLHFTDDLIGKLKKKGVQFEYVTLHVGLGTFAPVKVDDIVQHKMHAEWVEIDKGTVERLRKAKENNKRIIAIGTTTVRTLESFVDKIINQKSEIINLSGWVDIFVYPGFEFKIVDAMITNFHLPKSTLLMLISALAGKENIDRTYGIAIQNKYRFFSYGDAMLIY</sequence>
<accession>A0A0G0JU58</accession>
<dbReference type="NCBIfam" id="TIGR00113">
    <property type="entry name" value="queA"/>
    <property type="match status" value="1"/>
</dbReference>
<comment type="caution">
    <text evidence="14">The sequence shown here is derived from an EMBL/GenBank/DDBJ whole genome shotgun (WGS) entry which is preliminary data.</text>
</comment>
<dbReference type="InterPro" id="IPR003699">
    <property type="entry name" value="QueA"/>
</dbReference>
<dbReference type="InterPro" id="IPR036100">
    <property type="entry name" value="QueA_sf"/>
</dbReference>
<dbReference type="UniPathway" id="UPA00392"/>
<evidence type="ECO:0000313" key="15">
    <source>
        <dbReference type="Proteomes" id="UP000034022"/>
    </source>
</evidence>
<evidence type="ECO:0000256" key="4">
    <source>
        <dbReference type="ARBA" id="ARBA00022490"/>
    </source>
</evidence>
<dbReference type="EC" id="2.4.99.17" evidence="10 13"/>
<dbReference type="HAMAP" id="MF_00113">
    <property type="entry name" value="QueA"/>
    <property type="match status" value="1"/>
</dbReference>
<dbReference type="GO" id="GO:0005737">
    <property type="term" value="C:cytoplasm"/>
    <property type="evidence" value="ECO:0007669"/>
    <property type="project" value="UniProtKB-SubCell"/>
</dbReference>
<dbReference type="GO" id="GO:0051075">
    <property type="term" value="F:S-adenosylmethionine:tRNA ribosyltransferase-isomerase activity"/>
    <property type="evidence" value="ECO:0007669"/>
    <property type="project" value="UniProtKB-EC"/>
</dbReference>
<dbReference type="Gene3D" id="3.40.1780.10">
    <property type="entry name" value="QueA-like"/>
    <property type="match status" value="1"/>
</dbReference>
<comment type="similarity">
    <text evidence="9 13">Belongs to the QueA family.</text>
</comment>
<evidence type="ECO:0000256" key="5">
    <source>
        <dbReference type="ARBA" id="ARBA00022679"/>
    </source>
</evidence>
<evidence type="ECO:0000313" key="14">
    <source>
        <dbReference type="EMBL" id="KKQ70192.1"/>
    </source>
</evidence>
<evidence type="ECO:0000256" key="13">
    <source>
        <dbReference type="HAMAP-Rule" id="MF_00113"/>
    </source>
</evidence>
<keyword evidence="14" id="KW-0413">Isomerase</keyword>
<dbReference type="PANTHER" id="PTHR30307:SF0">
    <property type="entry name" value="S-ADENOSYLMETHIONINE:TRNA RIBOSYLTRANSFERASE-ISOMERASE"/>
    <property type="match status" value="1"/>
</dbReference>
<keyword evidence="6 13" id="KW-0949">S-adenosyl-L-methionine</keyword>
<reference evidence="14 15" key="1">
    <citation type="journal article" date="2015" name="Nature">
        <title>rRNA introns, odd ribosomes, and small enigmatic genomes across a large radiation of phyla.</title>
        <authorList>
            <person name="Brown C.T."/>
            <person name="Hug L.A."/>
            <person name="Thomas B.C."/>
            <person name="Sharon I."/>
            <person name="Castelle C.J."/>
            <person name="Singh A."/>
            <person name="Wilkins M.J."/>
            <person name="Williams K.H."/>
            <person name="Banfield J.F."/>
        </authorList>
    </citation>
    <scope>NUCLEOTIDE SEQUENCE [LARGE SCALE GENOMIC DNA]</scope>
</reference>
<keyword evidence="5 13" id="KW-0808">Transferase</keyword>
<proteinExistence type="inferred from homology"/>
<evidence type="ECO:0000256" key="1">
    <source>
        <dbReference type="ARBA" id="ARBA00004496"/>
    </source>
</evidence>
<evidence type="ECO:0000256" key="11">
    <source>
        <dbReference type="ARBA" id="ARBA00069325"/>
    </source>
</evidence>
<name>A0A0G0JU58_9BACT</name>
<evidence type="ECO:0000256" key="2">
    <source>
        <dbReference type="ARBA" id="ARBA00004691"/>
    </source>
</evidence>
<dbReference type="Proteomes" id="UP000034022">
    <property type="component" value="Unassembled WGS sequence"/>
</dbReference>
<dbReference type="SUPFAM" id="SSF111337">
    <property type="entry name" value="QueA-like"/>
    <property type="match status" value="1"/>
</dbReference>
<evidence type="ECO:0000256" key="7">
    <source>
        <dbReference type="ARBA" id="ARBA00022785"/>
    </source>
</evidence>
<evidence type="ECO:0000256" key="10">
    <source>
        <dbReference type="ARBA" id="ARBA00066503"/>
    </source>
</evidence>
<dbReference type="EMBL" id="LBUU01000006">
    <property type="protein sequence ID" value="KKQ70192.1"/>
    <property type="molecule type" value="Genomic_DNA"/>
</dbReference>
<dbReference type="Pfam" id="PF02547">
    <property type="entry name" value="Queuosine_synth"/>
    <property type="match status" value="1"/>
</dbReference>
<evidence type="ECO:0000256" key="3">
    <source>
        <dbReference type="ARBA" id="ARBA00011245"/>
    </source>
</evidence>
<evidence type="ECO:0000256" key="9">
    <source>
        <dbReference type="ARBA" id="ARBA00061210"/>
    </source>
</evidence>
<evidence type="ECO:0000256" key="6">
    <source>
        <dbReference type="ARBA" id="ARBA00022691"/>
    </source>
</evidence>
<dbReference type="FunFam" id="2.40.10.240:FF:000002">
    <property type="entry name" value="S-adenosylmethionine:tRNA ribosyltransferase-isomerase"/>
    <property type="match status" value="1"/>
</dbReference>
<comment type="pathway">
    <text evidence="2 13">tRNA modification; tRNA-queuosine biosynthesis.</text>
</comment>
<dbReference type="PANTHER" id="PTHR30307">
    <property type="entry name" value="S-ADENOSYLMETHIONINE:TRNA RIBOSYLTRANSFERASE-ISOMERASE"/>
    <property type="match status" value="1"/>
</dbReference>
<comment type="subcellular location">
    <subcellularLocation>
        <location evidence="1 13">Cytoplasm</location>
    </subcellularLocation>
</comment>
<dbReference type="InterPro" id="IPR042119">
    <property type="entry name" value="QueA_dom2"/>
</dbReference>
<comment type="function">
    <text evidence="13">Transfers and isomerizes the ribose moiety from AdoMet to the 7-aminomethyl group of 7-deazaguanine (preQ1-tRNA) to give epoxyqueuosine (oQ-tRNA).</text>
</comment>
<comment type="subunit">
    <text evidence="3 13">Monomer.</text>
</comment>
<dbReference type="InterPro" id="IPR042118">
    <property type="entry name" value="QueA_dom1"/>
</dbReference>
<dbReference type="GO" id="GO:0008616">
    <property type="term" value="P:tRNA queuosine(34) biosynthetic process"/>
    <property type="evidence" value="ECO:0007669"/>
    <property type="project" value="UniProtKB-UniRule"/>
</dbReference>